<evidence type="ECO:0008006" key="3">
    <source>
        <dbReference type="Google" id="ProtNLM"/>
    </source>
</evidence>
<dbReference type="EMBL" id="BSUN01000001">
    <property type="protein sequence ID" value="GMA34751.1"/>
    <property type="molecule type" value="Genomic_DNA"/>
</dbReference>
<organism evidence="1 2">
    <name type="scientific">Demequina litorisediminis</name>
    <dbReference type="NCBI Taxonomy" id="1849022"/>
    <lineage>
        <taxon>Bacteria</taxon>
        <taxon>Bacillati</taxon>
        <taxon>Actinomycetota</taxon>
        <taxon>Actinomycetes</taxon>
        <taxon>Micrococcales</taxon>
        <taxon>Demequinaceae</taxon>
        <taxon>Demequina</taxon>
    </lineage>
</organism>
<dbReference type="RefSeq" id="WP_284327578.1">
    <property type="nucleotide sequence ID" value="NZ_BSUN01000001.1"/>
</dbReference>
<keyword evidence="2" id="KW-1185">Reference proteome</keyword>
<dbReference type="Gene3D" id="3.30.450.380">
    <property type="match status" value="1"/>
</dbReference>
<sequence length="100" mass="10847">MTAEPATRIETDVRRRIRESGMDPARDVAGVRALITEELAAWDRRALAGVEAPVADAVGTAKRVLDNVAGLGPLQPYLDDPEIEEIWINAPSQVLAIPTF</sequence>
<comment type="caution">
    <text evidence="1">The sequence shown here is derived from an EMBL/GenBank/DDBJ whole genome shotgun (WGS) entry which is preliminary data.</text>
</comment>
<name>A0ABQ6IAL2_9MICO</name>
<accession>A0ABQ6IAL2</accession>
<protein>
    <recommendedName>
        <fullName evidence="3">Pilus assembly protein CpaF</fullName>
    </recommendedName>
</protein>
<evidence type="ECO:0000313" key="2">
    <source>
        <dbReference type="Proteomes" id="UP001157125"/>
    </source>
</evidence>
<evidence type="ECO:0000313" key="1">
    <source>
        <dbReference type="EMBL" id="GMA34751.1"/>
    </source>
</evidence>
<proteinExistence type="predicted"/>
<reference evidence="2" key="1">
    <citation type="journal article" date="2019" name="Int. J. Syst. Evol. Microbiol.">
        <title>The Global Catalogue of Microorganisms (GCM) 10K type strain sequencing project: providing services to taxonomists for standard genome sequencing and annotation.</title>
        <authorList>
            <consortium name="The Broad Institute Genomics Platform"/>
            <consortium name="The Broad Institute Genome Sequencing Center for Infectious Disease"/>
            <person name="Wu L."/>
            <person name="Ma J."/>
        </authorList>
    </citation>
    <scope>NUCLEOTIDE SEQUENCE [LARGE SCALE GENOMIC DNA]</scope>
    <source>
        <strain evidence="2">NBRC 112299</strain>
    </source>
</reference>
<gene>
    <name evidence="1" type="ORF">GCM10025876_09550</name>
</gene>
<dbReference type="Proteomes" id="UP001157125">
    <property type="component" value="Unassembled WGS sequence"/>
</dbReference>